<proteinExistence type="predicted"/>
<keyword evidence="2" id="KW-1185">Reference proteome</keyword>
<comment type="caution">
    <text evidence="1">The sequence shown here is derived from an EMBL/GenBank/DDBJ whole genome shotgun (WGS) entry which is preliminary data.</text>
</comment>
<dbReference type="EMBL" id="CM023488">
    <property type="protein sequence ID" value="KAH6923927.1"/>
    <property type="molecule type" value="Genomic_DNA"/>
</dbReference>
<protein>
    <submittedName>
        <fullName evidence="1">Uncharacterized protein</fullName>
    </submittedName>
</protein>
<organism evidence="1 2">
    <name type="scientific">Hyalomma asiaticum</name>
    <name type="common">Tick</name>
    <dbReference type="NCBI Taxonomy" id="266040"/>
    <lineage>
        <taxon>Eukaryota</taxon>
        <taxon>Metazoa</taxon>
        <taxon>Ecdysozoa</taxon>
        <taxon>Arthropoda</taxon>
        <taxon>Chelicerata</taxon>
        <taxon>Arachnida</taxon>
        <taxon>Acari</taxon>
        <taxon>Parasitiformes</taxon>
        <taxon>Ixodida</taxon>
        <taxon>Ixodoidea</taxon>
        <taxon>Ixodidae</taxon>
        <taxon>Hyalomminae</taxon>
        <taxon>Hyalomma</taxon>
    </lineage>
</organism>
<evidence type="ECO:0000313" key="1">
    <source>
        <dbReference type="EMBL" id="KAH6923927.1"/>
    </source>
</evidence>
<sequence length="301" mass="33179">MATGTVTSKNISKQFPSNAPTALVIGDSQCKYLHQHFDMERKGTPAFLVHPGATIDDAEKLLDLVPRSVETVVLHVGTNDISRKRASVVFRRYKLLLGAVTRKLPQATRLYASLILPRAANRHQGCRNRRFVERCNQEACKFNSMLRRHCRRTRGLFYLDHGLEWLPPRRMLAADGLHPSFEGVGIMASHIHELLLLNAARARRDSRAPTASAPLISRPGGHPPTQDELNSTAEFPPLPPLTSPASNPATTTPSQPRRAATPGTGLASPSPPVGSNSPEQPKRRTYNLRRPTAATRFDSCN</sequence>
<evidence type="ECO:0000313" key="2">
    <source>
        <dbReference type="Proteomes" id="UP000821845"/>
    </source>
</evidence>
<name>A0ACB7RLV7_HYAAI</name>
<gene>
    <name evidence="1" type="ORF">HPB50_009499</name>
</gene>
<accession>A0ACB7RLV7</accession>
<reference evidence="1" key="1">
    <citation type="submission" date="2020-05" db="EMBL/GenBank/DDBJ databases">
        <title>Large-scale comparative analyses of tick genomes elucidate their genetic diversity and vector capacities.</title>
        <authorList>
            <person name="Jia N."/>
            <person name="Wang J."/>
            <person name="Shi W."/>
            <person name="Du L."/>
            <person name="Sun Y."/>
            <person name="Zhan W."/>
            <person name="Jiang J."/>
            <person name="Wang Q."/>
            <person name="Zhang B."/>
            <person name="Ji P."/>
            <person name="Sakyi L.B."/>
            <person name="Cui X."/>
            <person name="Yuan T."/>
            <person name="Jiang B."/>
            <person name="Yang W."/>
            <person name="Lam T.T.-Y."/>
            <person name="Chang Q."/>
            <person name="Ding S."/>
            <person name="Wang X."/>
            <person name="Zhu J."/>
            <person name="Ruan X."/>
            <person name="Zhao L."/>
            <person name="Wei J."/>
            <person name="Que T."/>
            <person name="Du C."/>
            <person name="Cheng J."/>
            <person name="Dai P."/>
            <person name="Han X."/>
            <person name="Huang E."/>
            <person name="Gao Y."/>
            <person name="Liu J."/>
            <person name="Shao H."/>
            <person name="Ye R."/>
            <person name="Li L."/>
            <person name="Wei W."/>
            <person name="Wang X."/>
            <person name="Wang C."/>
            <person name="Yang T."/>
            <person name="Huo Q."/>
            <person name="Li W."/>
            <person name="Guo W."/>
            <person name="Chen H."/>
            <person name="Zhou L."/>
            <person name="Ni X."/>
            <person name="Tian J."/>
            <person name="Zhou Y."/>
            <person name="Sheng Y."/>
            <person name="Liu T."/>
            <person name="Pan Y."/>
            <person name="Xia L."/>
            <person name="Li J."/>
            <person name="Zhao F."/>
            <person name="Cao W."/>
        </authorList>
    </citation>
    <scope>NUCLEOTIDE SEQUENCE</scope>
    <source>
        <strain evidence="1">Hyas-2018</strain>
    </source>
</reference>
<dbReference type="Proteomes" id="UP000821845">
    <property type="component" value="Chromosome 8"/>
</dbReference>